<dbReference type="PRINTS" id="PR00081">
    <property type="entry name" value="GDHRDH"/>
</dbReference>
<feature type="region of interest" description="Disordered" evidence="5">
    <location>
        <begin position="243"/>
        <end position="262"/>
    </location>
</feature>
<feature type="compositionally biased region" description="Basic and acidic residues" evidence="5">
    <location>
        <begin position="252"/>
        <end position="262"/>
    </location>
</feature>
<comment type="caution">
    <text evidence="6">The sequence shown here is derived from an EMBL/GenBank/DDBJ whole genome shotgun (WGS) entry which is preliminary data.</text>
</comment>
<protein>
    <submittedName>
        <fullName evidence="6">Short chain dehydrogenase/reductase family</fullName>
    </submittedName>
</protein>
<evidence type="ECO:0000313" key="7">
    <source>
        <dbReference type="Proteomes" id="UP000193685"/>
    </source>
</evidence>
<dbReference type="SUPFAM" id="SSF51735">
    <property type="entry name" value="NAD(P)-binding Rossmann-fold domains"/>
    <property type="match status" value="1"/>
</dbReference>
<dbReference type="PROSITE" id="PS00061">
    <property type="entry name" value="ADH_SHORT"/>
    <property type="match status" value="1"/>
</dbReference>
<dbReference type="GeneID" id="63784754"/>
<evidence type="ECO:0000256" key="3">
    <source>
        <dbReference type="ARBA" id="ARBA00023002"/>
    </source>
</evidence>
<dbReference type="InterPro" id="IPR052178">
    <property type="entry name" value="Sec_Metab_Biosynth_SDR"/>
</dbReference>
<sequence>MSSSRFQIEKLFNVKGKVALVTGGSTGIGLMCAQALAVNGAKVYIVGRKQDKLDNAVKTHGTNLPSGGSLVPLVGDVTSKDSIKNLVKQVEAQEKCLCILVNNAGISATSSGPQAENAAGGSEVKSSEGLGETAQELKDNLFDAVPFEAWDDVFRTNVAAMYFTSIDFLPLLSRAAEHQHGFSGCIINICSISGLTKQSQNHFAYNASKAAAIHINKMLAVLLGERHVKVRVSAISPGVFPSQMTASEEPDEANKSTLDKDMLKEIPAERPGRDEDMAQACLFLACNQYVNGVNIPVDGGYLLVRNA</sequence>
<dbReference type="EMBL" id="MCFI01000031">
    <property type="protein sequence ID" value="ORY74104.1"/>
    <property type="molecule type" value="Genomic_DNA"/>
</dbReference>
<feature type="region of interest" description="Disordered" evidence="5">
    <location>
        <begin position="111"/>
        <end position="130"/>
    </location>
</feature>
<reference evidence="6 7" key="1">
    <citation type="submission" date="2016-07" db="EMBL/GenBank/DDBJ databases">
        <title>Pervasive Adenine N6-methylation of Active Genes in Fungi.</title>
        <authorList>
            <consortium name="DOE Joint Genome Institute"/>
            <person name="Mondo S.J."/>
            <person name="Dannebaum R.O."/>
            <person name="Kuo R.C."/>
            <person name="Labutti K."/>
            <person name="Haridas S."/>
            <person name="Kuo A."/>
            <person name="Salamov A."/>
            <person name="Ahrendt S.R."/>
            <person name="Lipzen A."/>
            <person name="Sullivan W."/>
            <person name="Andreopoulos W.B."/>
            <person name="Clum A."/>
            <person name="Lindquist E."/>
            <person name="Daum C."/>
            <person name="Ramamoorthy G.K."/>
            <person name="Gryganskyi A."/>
            <person name="Culley D."/>
            <person name="Magnuson J.K."/>
            <person name="James T.Y."/>
            <person name="O'Malley M.A."/>
            <person name="Stajich J.E."/>
            <person name="Spatafora J.W."/>
            <person name="Visel A."/>
            <person name="Grigoriev I.V."/>
        </authorList>
    </citation>
    <scope>NUCLEOTIDE SEQUENCE [LARGE SCALE GENOMIC DNA]</scope>
    <source>
        <strain evidence="6 7">12-1054</strain>
    </source>
</reference>
<dbReference type="PANTHER" id="PTHR43618:SF4">
    <property type="entry name" value="SHORT CHAIN DEHYDROGENASE_REDUCTASE FAMILY (AFU_ORTHOLOGUE AFUA_7G04540)"/>
    <property type="match status" value="1"/>
</dbReference>
<evidence type="ECO:0000313" key="6">
    <source>
        <dbReference type="EMBL" id="ORY74104.1"/>
    </source>
</evidence>
<dbReference type="Pfam" id="PF13561">
    <property type="entry name" value="adh_short_C2"/>
    <property type="match status" value="1"/>
</dbReference>
<evidence type="ECO:0000256" key="1">
    <source>
        <dbReference type="ARBA" id="ARBA00006484"/>
    </source>
</evidence>
<dbReference type="STRING" id="56484.A0A1Y2ES46"/>
<evidence type="ECO:0000256" key="2">
    <source>
        <dbReference type="ARBA" id="ARBA00022857"/>
    </source>
</evidence>
<accession>A0A1Y2ES46</accession>
<dbReference type="GO" id="GO:0016491">
    <property type="term" value="F:oxidoreductase activity"/>
    <property type="evidence" value="ECO:0007669"/>
    <property type="project" value="UniProtKB-KW"/>
</dbReference>
<dbReference type="PANTHER" id="PTHR43618">
    <property type="entry name" value="7-ALPHA-HYDROXYSTEROID DEHYDROGENASE"/>
    <property type="match status" value="1"/>
</dbReference>
<organism evidence="6 7">
    <name type="scientific">Protomyces lactucae-debilis</name>
    <dbReference type="NCBI Taxonomy" id="2754530"/>
    <lineage>
        <taxon>Eukaryota</taxon>
        <taxon>Fungi</taxon>
        <taxon>Dikarya</taxon>
        <taxon>Ascomycota</taxon>
        <taxon>Taphrinomycotina</taxon>
        <taxon>Taphrinomycetes</taxon>
        <taxon>Taphrinales</taxon>
        <taxon>Protomycetaceae</taxon>
        <taxon>Protomyces</taxon>
    </lineage>
</organism>
<comment type="similarity">
    <text evidence="1 4">Belongs to the short-chain dehydrogenases/reductases (SDR) family.</text>
</comment>
<dbReference type="Proteomes" id="UP000193685">
    <property type="component" value="Unassembled WGS sequence"/>
</dbReference>
<dbReference type="OrthoDB" id="3819888at2759"/>
<dbReference type="InterPro" id="IPR002347">
    <property type="entry name" value="SDR_fam"/>
</dbReference>
<name>A0A1Y2ES46_PROLT</name>
<evidence type="ECO:0000256" key="4">
    <source>
        <dbReference type="RuleBase" id="RU000363"/>
    </source>
</evidence>
<keyword evidence="3" id="KW-0560">Oxidoreductase</keyword>
<dbReference type="InterPro" id="IPR020904">
    <property type="entry name" value="Sc_DH/Rdtase_CS"/>
</dbReference>
<dbReference type="OMA" id="DQKSHIE"/>
<dbReference type="Gene3D" id="3.40.50.720">
    <property type="entry name" value="NAD(P)-binding Rossmann-like Domain"/>
    <property type="match status" value="1"/>
</dbReference>
<keyword evidence="2" id="KW-0521">NADP</keyword>
<dbReference type="InterPro" id="IPR036291">
    <property type="entry name" value="NAD(P)-bd_dom_sf"/>
</dbReference>
<proteinExistence type="inferred from homology"/>
<evidence type="ECO:0000256" key="5">
    <source>
        <dbReference type="SAM" id="MobiDB-lite"/>
    </source>
</evidence>
<keyword evidence="7" id="KW-1185">Reference proteome</keyword>
<dbReference type="AlphaFoldDB" id="A0A1Y2ES46"/>
<dbReference type="RefSeq" id="XP_040721938.1">
    <property type="nucleotide sequence ID" value="XM_040868155.1"/>
</dbReference>
<dbReference type="PRINTS" id="PR00080">
    <property type="entry name" value="SDRFAMILY"/>
</dbReference>
<dbReference type="Pfam" id="PF00106">
    <property type="entry name" value="adh_short"/>
    <property type="match status" value="1"/>
</dbReference>
<gene>
    <name evidence="6" type="ORF">BCR37DRAFT_352800</name>
</gene>